<dbReference type="CDD" id="cd01098">
    <property type="entry name" value="PAN_AP_plant"/>
    <property type="match status" value="1"/>
</dbReference>
<keyword evidence="7 14" id="KW-0418">Kinase</keyword>
<evidence type="ECO:0000259" key="18">
    <source>
        <dbReference type="PROSITE" id="PS50011"/>
    </source>
</evidence>
<dbReference type="GO" id="GO:0005524">
    <property type="term" value="F:ATP binding"/>
    <property type="evidence" value="ECO:0007669"/>
    <property type="project" value="UniProtKB-UniRule"/>
</dbReference>
<gene>
    <name evidence="21" type="ORF">U9M48_033953</name>
</gene>
<dbReference type="PANTHER" id="PTHR32444:SF236">
    <property type="entry name" value="D-MANNOSE BINDING LECTIN FAMILY PROTEIN, EXPRESSED"/>
    <property type="match status" value="1"/>
</dbReference>
<dbReference type="PROSITE" id="PS00108">
    <property type="entry name" value="PROTEIN_KINASE_ST"/>
    <property type="match status" value="1"/>
</dbReference>
<dbReference type="GO" id="GO:0016020">
    <property type="term" value="C:membrane"/>
    <property type="evidence" value="ECO:0007669"/>
    <property type="project" value="UniProtKB-SubCell"/>
</dbReference>
<comment type="catalytic activity">
    <reaction evidence="13 14">
        <text>L-seryl-[protein] + ATP = O-phospho-L-seryl-[protein] + ADP + H(+)</text>
        <dbReference type="Rhea" id="RHEA:17989"/>
        <dbReference type="Rhea" id="RHEA-COMP:9863"/>
        <dbReference type="Rhea" id="RHEA-COMP:11604"/>
        <dbReference type="ChEBI" id="CHEBI:15378"/>
        <dbReference type="ChEBI" id="CHEBI:29999"/>
        <dbReference type="ChEBI" id="CHEBI:30616"/>
        <dbReference type="ChEBI" id="CHEBI:83421"/>
        <dbReference type="ChEBI" id="CHEBI:456216"/>
        <dbReference type="EC" id="2.7.11.1"/>
    </reaction>
</comment>
<dbReference type="Proteomes" id="UP001341281">
    <property type="component" value="Chromosome 07"/>
</dbReference>
<evidence type="ECO:0000256" key="5">
    <source>
        <dbReference type="ARBA" id="ARBA00022729"/>
    </source>
</evidence>
<sequence length="877" mass="95030">MFIMNTMMRSHLGYSNGHLLLRSSWLLIFLVVTFAAAQVAPDTLVTGSNLTDGKTLVSANGSFTLGFFTRGDPPAARRWYLGIWFTVTNSSTDAVCWVANRDRPLADASGALVVTDTGNLLLLDGSGSTAWSSNTTGAASPTARLLDSGNLVLFDAGTSSGSDVNVNVNVKKKLWQSFDQPTNTLLPGAKIGIDLWGGGGWSLTSWASSDDPSPGQYRYVMRRGGLLPELVMLDATGAITYRTGVWNGLWFSGVPEMYQAYGDQFACQVTVSPSEISFSYTARAAGPALSRLILLGYAPTPVVERVGWAPERQTWSETYFKGPEVECDHYGKCGPSGGLCDPSAPSTTWACRCAPGFSPVSQSDWDMRDPAGGCRRDVPLDCGDTTTGRGSTDWFWPLQGVKLPDTLNSSLDANTTLEECKARCLATCSCVAYAPADIRGGGGGGTGCLMWPEPLVDLRYVSGGQTLYIRQATSPSSGKGKKKITKRTVAVVAVATALVLGSIAVLTLVFLVLKAARIRRRRFIIIQMAEAGQTVQNPPVSPIDLSTIKSATRNFSSRNVIGEGTFGIVYEGKLPRGHPLLQGLAAGRTIAVKRLKPISDLPEPIVRYFTREMQLMSGLKQHQNVLRLLAYCDEANERILVYEYMHRRSLDAYIFGKPKERCLLNWQRRLKIIQGIAEGVKHLHEGEGNVIHRDLKPANVLLDGGWEAKVADFGTAKLLAAGTTGTRTRIGTPGYMAPEYVQSDGGETTLKCDVYSFGVTLLETLSGRRNCERPSLVSEAWRLWVDRSVTALLDPAVAPAPAKPELLLLRRCIQVGLLCVQEKPDERPAMSAVVEMLSCSSSELVEPVVPMVSNGILATLLEADLSRPTVYETIDFR</sequence>
<keyword evidence="10" id="KW-0675">Receptor</keyword>
<dbReference type="Pfam" id="PF00069">
    <property type="entry name" value="Pkinase"/>
    <property type="match status" value="1"/>
</dbReference>
<keyword evidence="4 14" id="KW-0808">Transferase</keyword>
<evidence type="ECO:0000256" key="7">
    <source>
        <dbReference type="ARBA" id="ARBA00022777"/>
    </source>
</evidence>
<keyword evidence="16" id="KW-0472">Membrane</keyword>
<dbReference type="PROSITE" id="PS00107">
    <property type="entry name" value="PROTEIN_KINASE_ATP"/>
    <property type="match status" value="1"/>
</dbReference>
<evidence type="ECO:0000256" key="14">
    <source>
        <dbReference type="PIRNR" id="PIRNR000641"/>
    </source>
</evidence>
<dbReference type="PROSITE" id="PS50011">
    <property type="entry name" value="PROTEIN_KINASE_DOM"/>
    <property type="match status" value="1"/>
</dbReference>
<dbReference type="InterPro" id="IPR017441">
    <property type="entry name" value="Protein_kinase_ATP_BS"/>
</dbReference>
<feature type="domain" description="Bulb-type lectin" evidence="19">
    <location>
        <begin position="41"/>
        <end position="166"/>
    </location>
</feature>
<feature type="transmembrane region" description="Helical" evidence="16">
    <location>
        <begin position="489"/>
        <end position="513"/>
    </location>
</feature>
<evidence type="ECO:0000256" key="1">
    <source>
        <dbReference type="ARBA" id="ARBA00004479"/>
    </source>
</evidence>
<dbReference type="SMART" id="SM00108">
    <property type="entry name" value="B_lectin"/>
    <property type="match status" value="1"/>
</dbReference>
<feature type="domain" description="Protein kinase" evidence="18">
    <location>
        <begin position="555"/>
        <end position="849"/>
    </location>
</feature>
<comment type="subcellular location">
    <subcellularLocation>
        <location evidence="1">Membrane</location>
        <topology evidence="1">Single-pass type I membrane protein</topology>
    </subcellularLocation>
</comment>
<dbReference type="InterPro" id="IPR011009">
    <property type="entry name" value="Kinase-like_dom_sf"/>
</dbReference>
<dbReference type="GO" id="GO:0048544">
    <property type="term" value="P:recognition of pollen"/>
    <property type="evidence" value="ECO:0007669"/>
    <property type="project" value="InterPro"/>
</dbReference>
<dbReference type="SUPFAM" id="SSF51110">
    <property type="entry name" value="alpha-D-mannose-specific plant lectins"/>
    <property type="match status" value="1"/>
</dbReference>
<dbReference type="InterPro" id="IPR001480">
    <property type="entry name" value="Bulb-type_lectin_dom"/>
</dbReference>
<evidence type="ECO:0000313" key="21">
    <source>
        <dbReference type="EMBL" id="WVZ87296.1"/>
    </source>
</evidence>
<comment type="similarity">
    <text evidence="14">Belongs to the protein kinase superfamily. Ser/Thr protein kinase family.</text>
</comment>
<keyword evidence="16" id="KW-0812">Transmembrane</keyword>
<evidence type="ECO:0000256" key="9">
    <source>
        <dbReference type="ARBA" id="ARBA00023157"/>
    </source>
</evidence>
<dbReference type="PROSITE" id="PS50927">
    <property type="entry name" value="BULB_LECTIN"/>
    <property type="match status" value="1"/>
</dbReference>
<dbReference type="Gene3D" id="3.30.200.20">
    <property type="entry name" value="Phosphorylase Kinase, domain 1"/>
    <property type="match status" value="1"/>
</dbReference>
<dbReference type="PIRSF" id="PIRSF000641">
    <property type="entry name" value="SRK"/>
    <property type="match status" value="1"/>
</dbReference>
<dbReference type="GO" id="GO:0004674">
    <property type="term" value="F:protein serine/threonine kinase activity"/>
    <property type="evidence" value="ECO:0007669"/>
    <property type="project" value="UniProtKB-KW"/>
</dbReference>
<evidence type="ECO:0000256" key="8">
    <source>
        <dbReference type="ARBA" id="ARBA00022840"/>
    </source>
</evidence>
<keyword evidence="5 17" id="KW-0732">Signal</keyword>
<dbReference type="Gene3D" id="2.90.10.10">
    <property type="entry name" value="Bulb-type lectin domain"/>
    <property type="match status" value="1"/>
</dbReference>
<dbReference type="PROSITE" id="PS50948">
    <property type="entry name" value="PAN"/>
    <property type="match status" value="1"/>
</dbReference>
<keyword evidence="2 14" id="KW-0723">Serine/threonine-protein kinase</keyword>
<dbReference type="InterPro" id="IPR003609">
    <property type="entry name" value="Pan_app"/>
</dbReference>
<dbReference type="SMART" id="SM00220">
    <property type="entry name" value="S_TKc"/>
    <property type="match status" value="1"/>
</dbReference>
<keyword evidence="3" id="KW-0245">EGF-like domain</keyword>
<reference evidence="21 22" key="1">
    <citation type="submission" date="2024-02" db="EMBL/GenBank/DDBJ databases">
        <title>High-quality chromosome-scale genome assembly of Pensacola bahiagrass (Paspalum notatum Flugge var. saurae).</title>
        <authorList>
            <person name="Vega J.M."/>
            <person name="Podio M."/>
            <person name="Orjuela J."/>
            <person name="Siena L.A."/>
            <person name="Pessino S.C."/>
            <person name="Combes M.C."/>
            <person name="Mariac C."/>
            <person name="Albertini E."/>
            <person name="Pupilli F."/>
            <person name="Ortiz J.P.A."/>
            <person name="Leblanc O."/>
        </authorList>
    </citation>
    <scope>NUCLEOTIDE SEQUENCE [LARGE SCALE GENOMIC DNA]</scope>
    <source>
        <strain evidence="21">R1</strain>
        <tissue evidence="21">Leaf</tissue>
    </source>
</reference>
<feature type="chain" id="PRO_5042821269" description="Receptor-like serine/threonine-protein kinase" evidence="17">
    <location>
        <begin position="36"/>
        <end position="877"/>
    </location>
</feature>
<proteinExistence type="inferred from homology"/>
<keyword evidence="11" id="KW-0325">Glycoprotein</keyword>
<dbReference type="FunFam" id="1.10.510.10:FF:001023">
    <property type="entry name" value="Os07g0541700 protein"/>
    <property type="match status" value="1"/>
</dbReference>
<dbReference type="SMART" id="SM00473">
    <property type="entry name" value="PAN_AP"/>
    <property type="match status" value="1"/>
</dbReference>
<dbReference type="Pfam" id="PF08276">
    <property type="entry name" value="PAN_2"/>
    <property type="match status" value="1"/>
</dbReference>
<dbReference type="AlphaFoldDB" id="A0AAQ3X7B7"/>
<dbReference type="InterPro" id="IPR036426">
    <property type="entry name" value="Bulb-type_lectin_dom_sf"/>
</dbReference>
<dbReference type="Pfam" id="PF01453">
    <property type="entry name" value="B_lectin"/>
    <property type="match status" value="1"/>
</dbReference>
<evidence type="ECO:0000259" key="20">
    <source>
        <dbReference type="PROSITE" id="PS50948"/>
    </source>
</evidence>
<evidence type="ECO:0000256" key="6">
    <source>
        <dbReference type="ARBA" id="ARBA00022741"/>
    </source>
</evidence>
<evidence type="ECO:0000256" key="3">
    <source>
        <dbReference type="ARBA" id="ARBA00022536"/>
    </source>
</evidence>
<dbReference type="SUPFAM" id="SSF56112">
    <property type="entry name" value="Protein kinase-like (PK-like)"/>
    <property type="match status" value="1"/>
</dbReference>
<accession>A0AAQ3X7B7</accession>
<feature type="domain" description="Apple" evidence="20">
    <location>
        <begin position="382"/>
        <end position="472"/>
    </location>
</feature>
<dbReference type="InterPro" id="IPR000858">
    <property type="entry name" value="S_locus_glycoprot_dom"/>
</dbReference>
<evidence type="ECO:0000256" key="2">
    <source>
        <dbReference type="ARBA" id="ARBA00022527"/>
    </source>
</evidence>
<feature type="signal peptide" evidence="17">
    <location>
        <begin position="1"/>
        <end position="35"/>
    </location>
</feature>
<keyword evidence="9" id="KW-1015">Disulfide bond</keyword>
<evidence type="ECO:0000256" key="13">
    <source>
        <dbReference type="ARBA" id="ARBA00048679"/>
    </source>
</evidence>
<evidence type="ECO:0000313" key="22">
    <source>
        <dbReference type="Proteomes" id="UP001341281"/>
    </source>
</evidence>
<evidence type="ECO:0000256" key="11">
    <source>
        <dbReference type="ARBA" id="ARBA00023180"/>
    </source>
</evidence>
<dbReference type="InterPro" id="IPR008271">
    <property type="entry name" value="Ser/Thr_kinase_AS"/>
</dbReference>
<dbReference type="CDD" id="cd00028">
    <property type="entry name" value="B_lectin"/>
    <property type="match status" value="1"/>
</dbReference>
<name>A0AAQ3X7B7_PASNO</name>
<evidence type="ECO:0000256" key="12">
    <source>
        <dbReference type="ARBA" id="ARBA00047899"/>
    </source>
</evidence>
<keyword evidence="22" id="KW-1185">Reference proteome</keyword>
<evidence type="ECO:0000256" key="10">
    <source>
        <dbReference type="ARBA" id="ARBA00023170"/>
    </source>
</evidence>
<evidence type="ECO:0000256" key="4">
    <source>
        <dbReference type="ARBA" id="ARBA00022679"/>
    </source>
</evidence>
<dbReference type="Pfam" id="PF00954">
    <property type="entry name" value="S_locus_glycop"/>
    <property type="match status" value="1"/>
</dbReference>
<dbReference type="FunFam" id="2.90.10.10:FF:000005">
    <property type="entry name" value="G-type lectin S-receptor-like serine/threonine-protein kinase"/>
    <property type="match status" value="1"/>
</dbReference>
<protein>
    <recommendedName>
        <fullName evidence="14">Receptor-like serine/threonine-protein kinase</fullName>
        <ecNumber evidence="14">2.7.11.1</ecNumber>
    </recommendedName>
</protein>
<evidence type="ECO:0000256" key="17">
    <source>
        <dbReference type="SAM" id="SignalP"/>
    </source>
</evidence>
<keyword evidence="6 14" id="KW-0547">Nucleotide-binding</keyword>
<dbReference type="EMBL" id="CP144751">
    <property type="protein sequence ID" value="WVZ87296.1"/>
    <property type="molecule type" value="Genomic_DNA"/>
</dbReference>
<comment type="catalytic activity">
    <reaction evidence="12 14">
        <text>L-threonyl-[protein] + ATP = O-phospho-L-threonyl-[protein] + ADP + H(+)</text>
        <dbReference type="Rhea" id="RHEA:46608"/>
        <dbReference type="Rhea" id="RHEA-COMP:11060"/>
        <dbReference type="Rhea" id="RHEA-COMP:11605"/>
        <dbReference type="ChEBI" id="CHEBI:15378"/>
        <dbReference type="ChEBI" id="CHEBI:30013"/>
        <dbReference type="ChEBI" id="CHEBI:30616"/>
        <dbReference type="ChEBI" id="CHEBI:61977"/>
        <dbReference type="ChEBI" id="CHEBI:456216"/>
        <dbReference type="EC" id="2.7.11.1"/>
    </reaction>
</comment>
<dbReference type="GO" id="GO:0051707">
    <property type="term" value="P:response to other organism"/>
    <property type="evidence" value="ECO:0007669"/>
    <property type="project" value="UniProtKB-ARBA"/>
</dbReference>
<feature type="binding site" evidence="15">
    <location>
        <position position="593"/>
    </location>
    <ligand>
        <name>ATP</name>
        <dbReference type="ChEBI" id="CHEBI:30616"/>
    </ligand>
</feature>
<dbReference type="InterPro" id="IPR000719">
    <property type="entry name" value="Prot_kinase_dom"/>
</dbReference>
<keyword evidence="16" id="KW-1133">Transmembrane helix</keyword>
<dbReference type="InterPro" id="IPR024171">
    <property type="entry name" value="SRK-like_kinase"/>
</dbReference>
<evidence type="ECO:0000259" key="19">
    <source>
        <dbReference type="PROSITE" id="PS50927"/>
    </source>
</evidence>
<keyword evidence="8 14" id="KW-0067">ATP-binding</keyword>
<organism evidence="21 22">
    <name type="scientific">Paspalum notatum var. saurae</name>
    <dbReference type="NCBI Taxonomy" id="547442"/>
    <lineage>
        <taxon>Eukaryota</taxon>
        <taxon>Viridiplantae</taxon>
        <taxon>Streptophyta</taxon>
        <taxon>Embryophyta</taxon>
        <taxon>Tracheophyta</taxon>
        <taxon>Spermatophyta</taxon>
        <taxon>Magnoliopsida</taxon>
        <taxon>Liliopsida</taxon>
        <taxon>Poales</taxon>
        <taxon>Poaceae</taxon>
        <taxon>PACMAD clade</taxon>
        <taxon>Panicoideae</taxon>
        <taxon>Andropogonodae</taxon>
        <taxon>Paspaleae</taxon>
        <taxon>Paspalinae</taxon>
        <taxon>Paspalum</taxon>
    </lineage>
</organism>
<evidence type="ECO:0000256" key="16">
    <source>
        <dbReference type="SAM" id="Phobius"/>
    </source>
</evidence>
<dbReference type="EC" id="2.7.11.1" evidence="14"/>
<dbReference type="Gene3D" id="1.10.510.10">
    <property type="entry name" value="Transferase(Phosphotransferase) domain 1"/>
    <property type="match status" value="1"/>
</dbReference>
<dbReference type="PANTHER" id="PTHR32444">
    <property type="entry name" value="BULB-TYPE LECTIN DOMAIN-CONTAINING PROTEIN"/>
    <property type="match status" value="1"/>
</dbReference>
<evidence type="ECO:0000256" key="15">
    <source>
        <dbReference type="PROSITE-ProRule" id="PRU10141"/>
    </source>
</evidence>